<feature type="non-terminal residue" evidence="2">
    <location>
        <position position="1"/>
    </location>
</feature>
<dbReference type="EMBL" id="BARV01016799">
    <property type="protein sequence ID" value="GAI30940.1"/>
    <property type="molecule type" value="Genomic_DNA"/>
</dbReference>
<reference evidence="2" key="1">
    <citation type="journal article" date="2014" name="Front. Microbiol.">
        <title>High frequency of phylogenetically diverse reductive dehalogenase-homologous genes in deep subseafloor sedimentary metagenomes.</title>
        <authorList>
            <person name="Kawai M."/>
            <person name="Futagami T."/>
            <person name="Toyoda A."/>
            <person name="Takaki Y."/>
            <person name="Nishi S."/>
            <person name="Hori S."/>
            <person name="Arai W."/>
            <person name="Tsubouchi T."/>
            <person name="Morono Y."/>
            <person name="Uchiyama I."/>
            <person name="Ito T."/>
            <person name="Fujiyama A."/>
            <person name="Inagaki F."/>
            <person name="Takami H."/>
        </authorList>
    </citation>
    <scope>NUCLEOTIDE SEQUENCE</scope>
    <source>
        <strain evidence="2">Expedition CK06-06</strain>
    </source>
</reference>
<name>X1NVY7_9ZZZZ</name>
<dbReference type="AlphaFoldDB" id="X1NVY7"/>
<evidence type="ECO:0000313" key="2">
    <source>
        <dbReference type="EMBL" id="GAI30940.1"/>
    </source>
</evidence>
<organism evidence="2">
    <name type="scientific">marine sediment metagenome</name>
    <dbReference type="NCBI Taxonomy" id="412755"/>
    <lineage>
        <taxon>unclassified sequences</taxon>
        <taxon>metagenomes</taxon>
        <taxon>ecological metagenomes</taxon>
    </lineage>
</organism>
<feature type="domain" description="DUF4145" evidence="1">
    <location>
        <begin position="4"/>
        <end position="60"/>
    </location>
</feature>
<comment type="caution">
    <text evidence="2">The sequence shown here is derived from an EMBL/GenBank/DDBJ whole genome shotgun (WGS) entry which is preliminary data.</text>
</comment>
<evidence type="ECO:0000259" key="1">
    <source>
        <dbReference type="Pfam" id="PF13643"/>
    </source>
</evidence>
<proteinExistence type="predicted"/>
<gene>
    <name evidence="2" type="ORF">S06H3_28751</name>
</gene>
<sequence length="87" mass="10113">KRDHLVKQIEWLFGQGIITKDLKDWAHEVRLTGNDAAHPRKPAEDVPVTEEDAEDILNLLKQFTNVLYVAPAIAAERRRLREERKTK</sequence>
<protein>
    <recommendedName>
        <fullName evidence="1">DUF4145 domain-containing protein</fullName>
    </recommendedName>
</protein>
<dbReference type="InterPro" id="IPR025285">
    <property type="entry name" value="DUF4145"/>
</dbReference>
<dbReference type="Pfam" id="PF13643">
    <property type="entry name" value="DUF4145"/>
    <property type="match status" value="1"/>
</dbReference>
<accession>X1NVY7</accession>